<dbReference type="Proteomes" id="UP000635606">
    <property type="component" value="Unassembled WGS sequence"/>
</dbReference>
<gene>
    <name evidence="3" type="ORF">Voc01_040110</name>
</gene>
<reference evidence="3" key="1">
    <citation type="submission" date="2021-01" db="EMBL/GenBank/DDBJ databases">
        <title>Whole genome shotgun sequence of Virgisporangium ochraceum NBRC 16418.</title>
        <authorList>
            <person name="Komaki H."/>
            <person name="Tamura T."/>
        </authorList>
    </citation>
    <scope>NUCLEOTIDE SEQUENCE</scope>
    <source>
        <strain evidence="3">NBRC 16418</strain>
    </source>
</reference>
<protein>
    <submittedName>
        <fullName evidence="3">Uncharacterized protein</fullName>
    </submittedName>
</protein>
<keyword evidence="2" id="KW-0472">Membrane</keyword>
<dbReference type="RefSeq" id="WP_203929015.1">
    <property type="nucleotide sequence ID" value="NZ_BOPH01000053.1"/>
</dbReference>
<feature type="compositionally biased region" description="Polar residues" evidence="1">
    <location>
        <begin position="1"/>
        <end position="14"/>
    </location>
</feature>
<proteinExistence type="predicted"/>
<feature type="compositionally biased region" description="Pro residues" evidence="1">
    <location>
        <begin position="18"/>
        <end position="33"/>
    </location>
</feature>
<name>A0A8J3ZRD8_9ACTN</name>
<organism evidence="3 4">
    <name type="scientific">Virgisporangium ochraceum</name>
    <dbReference type="NCBI Taxonomy" id="65505"/>
    <lineage>
        <taxon>Bacteria</taxon>
        <taxon>Bacillati</taxon>
        <taxon>Actinomycetota</taxon>
        <taxon>Actinomycetes</taxon>
        <taxon>Micromonosporales</taxon>
        <taxon>Micromonosporaceae</taxon>
        <taxon>Virgisporangium</taxon>
    </lineage>
</organism>
<keyword evidence="4" id="KW-1185">Reference proteome</keyword>
<evidence type="ECO:0000256" key="1">
    <source>
        <dbReference type="SAM" id="MobiDB-lite"/>
    </source>
</evidence>
<accession>A0A8J3ZRD8</accession>
<evidence type="ECO:0000313" key="4">
    <source>
        <dbReference type="Proteomes" id="UP000635606"/>
    </source>
</evidence>
<keyword evidence="2" id="KW-1133">Transmembrane helix</keyword>
<sequence>MSSPSGPQQPFTDNQQQFPPPAGQPGQFPPPGGDPNQGGFPPPQGGGFQPAAPQPPRRGGGWGKRIAGIVATLLVLGGIFAVTTYLNRDAASKAKVGDCVSQEGSDELKVVECGSAEADFKVVGRVEDKTQAEAGISACGPFVDQGAEQAYWEGEQGKKGLVLCLGPVG</sequence>
<evidence type="ECO:0000256" key="2">
    <source>
        <dbReference type="SAM" id="Phobius"/>
    </source>
</evidence>
<comment type="caution">
    <text evidence="3">The sequence shown here is derived from an EMBL/GenBank/DDBJ whole genome shotgun (WGS) entry which is preliminary data.</text>
</comment>
<dbReference type="SUPFAM" id="SSF81995">
    <property type="entry name" value="beta-sandwich domain of Sec23/24"/>
    <property type="match status" value="1"/>
</dbReference>
<evidence type="ECO:0000313" key="3">
    <source>
        <dbReference type="EMBL" id="GIJ69094.1"/>
    </source>
</evidence>
<dbReference type="EMBL" id="BOPH01000053">
    <property type="protein sequence ID" value="GIJ69094.1"/>
    <property type="molecule type" value="Genomic_DNA"/>
</dbReference>
<dbReference type="AlphaFoldDB" id="A0A8J3ZRD8"/>
<feature type="transmembrane region" description="Helical" evidence="2">
    <location>
        <begin position="66"/>
        <end position="86"/>
    </location>
</feature>
<feature type="region of interest" description="Disordered" evidence="1">
    <location>
        <begin position="1"/>
        <end position="60"/>
    </location>
</feature>
<keyword evidence="2" id="KW-0812">Transmembrane</keyword>